<comment type="caution">
    <text evidence="2">The sequence shown here is derived from an EMBL/GenBank/DDBJ whole genome shotgun (WGS) entry which is preliminary data.</text>
</comment>
<evidence type="ECO:0000256" key="1">
    <source>
        <dbReference type="SAM" id="SignalP"/>
    </source>
</evidence>
<evidence type="ECO:0000313" key="2">
    <source>
        <dbReference type="EMBL" id="KAJ4462052.1"/>
    </source>
</evidence>
<sequence>MQPFLLASLLVAAVLGAAPLLKFDAFYPQRTLLFSNHPEPIAREYLAEAGVVLYRTNDDIRGPVRAWYEHLNWAGATISFGVYLYNPNKNPVNILVTGRGFTNKWNGGIPFVELFTPGFTPEQILVPGQSGKLLLQQDGIRNNTLTTGVVDFEVQATTPGAALTTVRVSFVAFVSSKSVTPDLPQIPYFIPGHSQEMLCYKGSSPVSDVQARQLNFVVSDSTPSGALPVAYSAYDMDSQTFLEPVERTPFTSHIGPANTPAAVVLDNIALLTPGWGYIHVLAKSDGNGGYPNWGNWAVTYHLYGSVTNQGKRDRLLQFRMGSPGDSPLAFQNSNGTWDSVIVEHSQGMSTLYQTPLPAGQTVPFAINYVMGGPGYGALTNEFLLQ</sequence>
<keyword evidence="1" id="KW-0732">Signal</keyword>
<dbReference type="Proteomes" id="UP001141327">
    <property type="component" value="Unassembled WGS sequence"/>
</dbReference>
<reference evidence="2" key="1">
    <citation type="journal article" date="2022" name="bioRxiv">
        <title>Genomics of Preaxostyla Flagellates Illuminates Evolutionary Transitions and the Path Towards Mitochondrial Loss.</title>
        <authorList>
            <person name="Novak L.V.F."/>
            <person name="Treitli S.C."/>
            <person name="Pyrih J."/>
            <person name="Halakuc P."/>
            <person name="Pipaliya S.V."/>
            <person name="Vacek V."/>
            <person name="Brzon O."/>
            <person name="Soukal P."/>
            <person name="Eme L."/>
            <person name="Dacks J.B."/>
            <person name="Karnkowska A."/>
            <person name="Elias M."/>
            <person name="Hampl V."/>
        </authorList>
    </citation>
    <scope>NUCLEOTIDE SEQUENCE</scope>
    <source>
        <strain evidence="2">RCP-MX</strain>
    </source>
</reference>
<evidence type="ECO:0000313" key="3">
    <source>
        <dbReference type="Proteomes" id="UP001141327"/>
    </source>
</evidence>
<name>A0ABQ8UU40_9EUKA</name>
<feature type="chain" id="PRO_5045634003" evidence="1">
    <location>
        <begin position="17"/>
        <end position="385"/>
    </location>
</feature>
<gene>
    <name evidence="2" type="ORF">PAPYR_1220</name>
</gene>
<protein>
    <submittedName>
        <fullName evidence="2">Uncharacterized protein</fullName>
    </submittedName>
</protein>
<proteinExistence type="predicted"/>
<dbReference type="EMBL" id="JAPMOS010000004">
    <property type="protein sequence ID" value="KAJ4462052.1"/>
    <property type="molecule type" value="Genomic_DNA"/>
</dbReference>
<keyword evidence="3" id="KW-1185">Reference proteome</keyword>
<organism evidence="2 3">
    <name type="scientific">Paratrimastix pyriformis</name>
    <dbReference type="NCBI Taxonomy" id="342808"/>
    <lineage>
        <taxon>Eukaryota</taxon>
        <taxon>Metamonada</taxon>
        <taxon>Preaxostyla</taxon>
        <taxon>Paratrimastigidae</taxon>
        <taxon>Paratrimastix</taxon>
    </lineage>
</organism>
<feature type="signal peptide" evidence="1">
    <location>
        <begin position="1"/>
        <end position="16"/>
    </location>
</feature>
<accession>A0ABQ8UU40</accession>